<reference evidence="2 3" key="1">
    <citation type="journal article" date="2019" name="Nat. Ecol. Evol.">
        <title>Megaphylogeny resolves global patterns of mushroom evolution.</title>
        <authorList>
            <person name="Varga T."/>
            <person name="Krizsan K."/>
            <person name="Foldi C."/>
            <person name="Dima B."/>
            <person name="Sanchez-Garcia M."/>
            <person name="Sanchez-Ramirez S."/>
            <person name="Szollosi G.J."/>
            <person name="Szarkandi J.G."/>
            <person name="Papp V."/>
            <person name="Albert L."/>
            <person name="Andreopoulos W."/>
            <person name="Angelini C."/>
            <person name="Antonin V."/>
            <person name="Barry K.W."/>
            <person name="Bougher N.L."/>
            <person name="Buchanan P."/>
            <person name="Buyck B."/>
            <person name="Bense V."/>
            <person name="Catcheside P."/>
            <person name="Chovatia M."/>
            <person name="Cooper J."/>
            <person name="Damon W."/>
            <person name="Desjardin D."/>
            <person name="Finy P."/>
            <person name="Geml J."/>
            <person name="Haridas S."/>
            <person name="Hughes K."/>
            <person name="Justo A."/>
            <person name="Karasinski D."/>
            <person name="Kautmanova I."/>
            <person name="Kiss B."/>
            <person name="Kocsube S."/>
            <person name="Kotiranta H."/>
            <person name="LaButti K.M."/>
            <person name="Lechner B.E."/>
            <person name="Liimatainen K."/>
            <person name="Lipzen A."/>
            <person name="Lukacs Z."/>
            <person name="Mihaltcheva S."/>
            <person name="Morgado L.N."/>
            <person name="Niskanen T."/>
            <person name="Noordeloos M.E."/>
            <person name="Ohm R.A."/>
            <person name="Ortiz-Santana B."/>
            <person name="Ovrebo C."/>
            <person name="Racz N."/>
            <person name="Riley R."/>
            <person name="Savchenko A."/>
            <person name="Shiryaev A."/>
            <person name="Soop K."/>
            <person name="Spirin V."/>
            <person name="Szebenyi C."/>
            <person name="Tomsovsky M."/>
            <person name="Tulloss R.E."/>
            <person name="Uehling J."/>
            <person name="Grigoriev I.V."/>
            <person name="Vagvolgyi C."/>
            <person name="Papp T."/>
            <person name="Martin F.M."/>
            <person name="Miettinen O."/>
            <person name="Hibbett D.S."/>
            <person name="Nagy L.G."/>
        </authorList>
    </citation>
    <scope>NUCLEOTIDE SEQUENCE [LARGE SCALE GENOMIC DNA]</scope>
    <source>
        <strain evidence="2 3">CBS 962.96</strain>
    </source>
</reference>
<feature type="compositionally biased region" description="Polar residues" evidence="1">
    <location>
        <begin position="139"/>
        <end position="151"/>
    </location>
</feature>
<dbReference type="Proteomes" id="UP000297245">
    <property type="component" value="Unassembled WGS sequence"/>
</dbReference>
<evidence type="ECO:0000256" key="1">
    <source>
        <dbReference type="SAM" id="MobiDB-lite"/>
    </source>
</evidence>
<gene>
    <name evidence="2" type="ORF">K435DRAFT_796478</name>
</gene>
<dbReference type="AlphaFoldDB" id="A0A4S8M604"/>
<accession>A0A4S8M604</accession>
<keyword evidence="3" id="KW-1185">Reference proteome</keyword>
<evidence type="ECO:0000313" key="2">
    <source>
        <dbReference type="EMBL" id="THU97441.1"/>
    </source>
</evidence>
<name>A0A4S8M604_DENBC</name>
<dbReference type="EMBL" id="ML179155">
    <property type="protein sequence ID" value="THU97441.1"/>
    <property type="molecule type" value="Genomic_DNA"/>
</dbReference>
<evidence type="ECO:0000313" key="3">
    <source>
        <dbReference type="Proteomes" id="UP000297245"/>
    </source>
</evidence>
<sequence>MPNFKFFPAFVHFTTTAFSHLAFAGVDLLRLLTIYNKVQEGLKDKDVAVTVLLETRKSRKISYYHPHHFAKNERMQVTSTLFQLLCIIELFDRCSMAGPLDFTLEINPDKSHRSERREEHGSKSAEEASSINERRKGTDNNIRSNTTATES</sequence>
<feature type="region of interest" description="Disordered" evidence="1">
    <location>
        <begin position="105"/>
        <end position="151"/>
    </location>
</feature>
<protein>
    <submittedName>
        <fullName evidence="2">Uncharacterized protein</fullName>
    </submittedName>
</protein>
<organism evidence="2 3">
    <name type="scientific">Dendrothele bispora (strain CBS 962.96)</name>
    <dbReference type="NCBI Taxonomy" id="1314807"/>
    <lineage>
        <taxon>Eukaryota</taxon>
        <taxon>Fungi</taxon>
        <taxon>Dikarya</taxon>
        <taxon>Basidiomycota</taxon>
        <taxon>Agaricomycotina</taxon>
        <taxon>Agaricomycetes</taxon>
        <taxon>Agaricomycetidae</taxon>
        <taxon>Agaricales</taxon>
        <taxon>Agaricales incertae sedis</taxon>
        <taxon>Dendrothele</taxon>
    </lineage>
</organism>
<proteinExistence type="predicted"/>
<feature type="compositionally biased region" description="Basic and acidic residues" evidence="1">
    <location>
        <begin position="107"/>
        <end position="138"/>
    </location>
</feature>